<keyword evidence="7 8" id="KW-0472">Membrane</keyword>
<evidence type="ECO:0000313" key="10">
    <source>
        <dbReference type="RefSeq" id="XP_021825165.1"/>
    </source>
</evidence>
<keyword evidence="4 8" id="KW-0812">Transmembrane</keyword>
<dbReference type="GO" id="GO:0030001">
    <property type="term" value="P:metal ion transport"/>
    <property type="evidence" value="ECO:0007669"/>
    <property type="project" value="UniProtKB-ARBA"/>
</dbReference>
<keyword evidence="5 8" id="KW-1133">Transmembrane helix</keyword>
<evidence type="ECO:0000256" key="4">
    <source>
        <dbReference type="ARBA" id="ARBA00022692"/>
    </source>
</evidence>
<feature type="transmembrane region" description="Helical" evidence="8">
    <location>
        <begin position="109"/>
        <end position="132"/>
    </location>
</feature>
<gene>
    <name evidence="10" type="primary">LOC110766193</name>
</gene>
<name>A0A6P5TDM7_PRUAV</name>
<dbReference type="InterPro" id="IPR051143">
    <property type="entry name" value="TrkH_K-transport"/>
</dbReference>
<feature type="transmembrane region" description="Helical" evidence="8">
    <location>
        <begin position="51"/>
        <end position="68"/>
    </location>
</feature>
<evidence type="ECO:0000256" key="3">
    <source>
        <dbReference type="ARBA" id="ARBA00022448"/>
    </source>
</evidence>
<keyword evidence="3" id="KW-0813">Transport</keyword>
<dbReference type="Pfam" id="PF02386">
    <property type="entry name" value="TrkH"/>
    <property type="match status" value="1"/>
</dbReference>
<dbReference type="PANTHER" id="PTHR31064:SF38">
    <property type="entry name" value="CATION TRANSPORTER HKT1_4-RELATED"/>
    <property type="match status" value="1"/>
</dbReference>
<accession>A0A6P5TDM7</accession>
<dbReference type="Proteomes" id="UP000515124">
    <property type="component" value="Unplaced"/>
</dbReference>
<comment type="similarity">
    <text evidence="2">Belongs to the TrkH potassium transport family. HKT (TC 2.A.38.3) subfamily.</text>
</comment>
<comment type="subcellular location">
    <subcellularLocation>
        <location evidence="1">Membrane</location>
        <topology evidence="1">Multi-pass membrane protein</topology>
    </subcellularLocation>
</comment>
<evidence type="ECO:0000256" key="8">
    <source>
        <dbReference type="SAM" id="Phobius"/>
    </source>
</evidence>
<dbReference type="PANTHER" id="PTHR31064">
    <property type="entry name" value="POTASSIUM TRANSPORT PROTEIN DDB_G0292412-RELATED"/>
    <property type="match status" value="1"/>
</dbReference>
<feature type="transmembrane region" description="Helical" evidence="8">
    <location>
        <begin position="394"/>
        <end position="414"/>
    </location>
</feature>
<dbReference type="AlphaFoldDB" id="A0A6P5TDM7"/>
<protein>
    <submittedName>
        <fullName evidence="10">Probable cation transporter HKT6</fullName>
    </submittedName>
</protein>
<feature type="transmembrane region" description="Helical" evidence="8">
    <location>
        <begin position="342"/>
        <end position="361"/>
    </location>
</feature>
<dbReference type="GO" id="GO:0008324">
    <property type="term" value="F:monoatomic cation transmembrane transporter activity"/>
    <property type="evidence" value="ECO:0007669"/>
    <property type="project" value="InterPro"/>
</dbReference>
<keyword evidence="9" id="KW-1185">Reference proteome</keyword>
<feature type="transmembrane region" description="Helical" evidence="8">
    <location>
        <begin position="444"/>
        <end position="463"/>
    </location>
</feature>
<feature type="transmembrane region" description="Helical" evidence="8">
    <location>
        <begin position="19"/>
        <end position="39"/>
    </location>
</feature>
<sequence>MNNFVCFGKKLQHLCSCSFLKLASLSKSMGFLLVCYYRFVLRMAKPFWIELVYFVTLSFLGFGVLKALKPRTDPSFRPRNLDLFFTSVSASTVSSMSTVEMEVFSNAQLIILTILMFIGGEVFTSMVGLQLWKFKLMLLTKEKVASASSDISPSSTPTNNIVFYHVELGSLASKPEFQDFNLGVDVYDQDQSDKPLDGESLKFNSIKFLGCVIVGYLLVIHGLGVLMVSLYLAVISSARNVLKNKGLNVHTFSLFTTVSTFSSCGFVPTNENMMVFSKNSGLLLILIPQVLFGNTLLPSCLRFSIRVLGKIFKKKEHLCNYLLKHTREIGFLHLLPSLHSSLLVVTVFVFIMVQLIAFLSLEWSSDSLSGLNSYQKITGALFQSVNSRHTGETIVDLSIISPVILVLFVVMMYLPPYTSFLPIKDDDQNPLQPHERRKTRRGKLVENLIFSQLSYLAIFIILVCITERKQMKEDPLNFNVLNIVIEVISAYGNVGFTTGYSCKRQIHPNGDCQDKWYGFSGRWSDQGKLVLVAVMFFGRLKKFNMDGGRAWKLL</sequence>
<feature type="transmembrane region" description="Helical" evidence="8">
    <location>
        <begin position="282"/>
        <end position="305"/>
    </location>
</feature>
<organism evidence="9 10">
    <name type="scientific">Prunus avium</name>
    <name type="common">Cherry</name>
    <name type="synonym">Cerasus avium</name>
    <dbReference type="NCBI Taxonomy" id="42229"/>
    <lineage>
        <taxon>Eukaryota</taxon>
        <taxon>Viridiplantae</taxon>
        <taxon>Streptophyta</taxon>
        <taxon>Embryophyta</taxon>
        <taxon>Tracheophyta</taxon>
        <taxon>Spermatophyta</taxon>
        <taxon>Magnoliopsida</taxon>
        <taxon>eudicotyledons</taxon>
        <taxon>Gunneridae</taxon>
        <taxon>Pentapetalae</taxon>
        <taxon>rosids</taxon>
        <taxon>fabids</taxon>
        <taxon>Rosales</taxon>
        <taxon>Rosaceae</taxon>
        <taxon>Amygdaloideae</taxon>
        <taxon>Amygdaleae</taxon>
        <taxon>Prunus</taxon>
    </lineage>
</organism>
<evidence type="ECO:0000256" key="5">
    <source>
        <dbReference type="ARBA" id="ARBA00022989"/>
    </source>
</evidence>
<dbReference type="GeneID" id="110766193"/>
<dbReference type="GO" id="GO:0005886">
    <property type="term" value="C:plasma membrane"/>
    <property type="evidence" value="ECO:0007669"/>
    <property type="project" value="TreeGrafter"/>
</dbReference>
<reference evidence="10" key="1">
    <citation type="submission" date="2025-08" db="UniProtKB">
        <authorList>
            <consortium name="RefSeq"/>
        </authorList>
    </citation>
    <scope>IDENTIFICATION</scope>
</reference>
<evidence type="ECO:0000256" key="1">
    <source>
        <dbReference type="ARBA" id="ARBA00004141"/>
    </source>
</evidence>
<dbReference type="KEGG" id="pavi:110766193"/>
<evidence type="ECO:0000256" key="2">
    <source>
        <dbReference type="ARBA" id="ARBA00010864"/>
    </source>
</evidence>
<evidence type="ECO:0000256" key="6">
    <source>
        <dbReference type="ARBA" id="ARBA00023065"/>
    </source>
</evidence>
<proteinExistence type="inferred from homology"/>
<dbReference type="RefSeq" id="XP_021825165.1">
    <property type="nucleotide sequence ID" value="XM_021969473.1"/>
</dbReference>
<evidence type="ECO:0000313" key="9">
    <source>
        <dbReference type="Proteomes" id="UP000515124"/>
    </source>
</evidence>
<evidence type="ECO:0000256" key="7">
    <source>
        <dbReference type="ARBA" id="ARBA00023136"/>
    </source>
</evidence>
<feature type="transmembrane region" description="Helical" evidence="8">
    <location>
        <begin position="208"/>
        <end position="234"/>
    </location>
</feature>
<keyword evidence="6" id="KW-0406">Ion transport</keyword>
<dbReference type="InterPro" id="IPR003445">
    <property type="entry name" value="Cat_transpt"/>
</dbReference>